<dbReference type="InterPro" id="IPR001293">
    <property type="entry name" value="Znf_TRAF"/>
</dbReference>
<feature type="zinc finger region" description="TRAF-type" evidence="4">
    <location>
        <begin position="1"/>
        <end position="39"/>
    </location>
</feature>
<comment type="caution">
    <text evidence="6">The sequence shown here is derived from an EMBL/GenBank/DDBJ whole genome shotgun (WGS) entry which is preliminary data.</text>
</comment>
<keyword evidence="3 4" id="KW-0862">Zinc</keyword>
<dbReference type="InterPro" id="IPR013083">
    <property type="entry name" value="Znf_RING/FYVE/PHD"/>
</dbReference>
<protein>
    <recommendedName>
        <fullName evidence="5">TRAF-type domain-containing protein</fullName>
    </recommendedName>
</protein>
<dbReference type="Gene3D" id="3.30.40.10">
    <property type="entry name" value="Zinc/RING finger domain, C3HC4 (zinc finger)"/>
    <property type="match status" value="1"/>
</dbReference>
<dbReference type="Pfam" id="PF02176">
    <property type="entry name" value="zf-TRAF"/>
    <property type="match status" value="1"/>
</dbReference>
<dbReference type="OrthoDB" id="10062218at2759"/>
<evidence type="ECO:0000259" key="5">
    <source>
        <dbReference type="PROSITE" id="PS50145"/>
    </source>
</evidence>
<dbReference type="Proteomes" id="UP000023152">
    <property type="component" value="Unassembled WGS sequence"/>
</dbReference>
<feature type="domain" description="TRAF-type" evidence="5">
    <location>
        <begin position="1"/>
        <end position="39"/>
    </location>
</feature>
<dbReference type="GO" id="GO:0008270">
    <property type="term" value="F:zinc ion binding"/>
    <property type="evidence" value="ECO:0007669"/>
    <property type="project" value="UniProtKB-KW"/>
</dbReference>
<accession>X6NIB7</accession>
<organism evidence="6 7">
    <name type="scientific">Reticulomyxa filosa</name>
    <dbReference type="NCBI Taxonomy" id="46433"/>
    <lineage>
        <taxon>Eukaryota</taxon>
        <taxon>Sar</taxon>
        <taxon>Rhizaria</taxon>
        <taxon>Retaria</taxon>
        <taxon>Foraminifera</taxon>
        <taxon>Monothalamids</taxon>
        <taxon>Reticulomyxidae</taxon>
        <taxon>Reticulomyxa</taxon>
    </lineage>
</organism>
<evidence type="ECO:0000313" key="7">
    <source>
        <dbReference type="Proteomes" id="UP000023152"/>
    </source>
</evidence>
<proteinExistence type="predicted"/>
<name>X6NIB7_RETFI</name>
<dbReference type="PROSITE" id="PS50145">
    <property type="entry name" value="ZF_TRAF"/>
    <property type="match status" value="1"/>
</dbReference>
<evidence type="ECO:0000256" key="4">
    <source>
        <dbReference type="PROSITE-ProRule" id="PRU00207"/>
    </source>
</evidence>
<dbReference type="InterPro" id="IPR039338">
    <property type="entry name" value="ZFTRAF1"/>
</dbReference>
<keyword evidence="1 4" id="KW-0479">Metal-binding</keyword>
<evidence type="ECO:0000256" key="3">
    <source>
        <dbReference type="ARBA" id="ARBA00022833"/>
    </source>
</evidence>
<gene>
    <name evidence="6" type="ORF">RFI_11403</name>
</gene>
<dbReference type="PANTHER" id="PTHR23059">
    <property type="entry name" value="CYSTEINE AND HISTIDINE-RICH PROTEIN 1"/>
    <property type="match status" value="1"/>
</dbReference>
<keyword evidence="7" id="KW-1185">Reference proteome</keyword>
<dbReference type="SUPFAM" id="SSF49599">
    <property type="entry name" value="TRAF domain-like"/>
    <property type="match status" value="1"/>
</dbReference>
<sequence length="293" mass="34340">MECSNGPCKMKLQFAYLKQHVEHECSYRTVMCKYEPLGCDWKGLAKDSKKHKKMCTTRELNASQLLRQVMAKNAQENNERERLKQIDNKYIEVTKIWESRCRNIVTRDVVLESGQSFDGEGVIHSRPFHALHHSWVVEIKQVKEKNENNKNNVETTRLKLRMGLENESKLRHRLLLHICVLRGPDTSQEFHPITFECEISRKDLYSQWVDFPIVGSMSSFAESLASEINLRVVLVDKRRGEVSHSFRADDDRGTSESSFEVDNYSDARKLYSNDNYLMQLIPTKFLFFKKKKK</sequence>
<evidence type="ECO:0000313" key="6">
    <source>
        <dbReference type="EMBL" id="ETO25736.1"/>
    </source>
</evidence>
<dbReference type="AlphaFoldDB" id="X6NIB7"/>
<evidence type="ECO:0000256" key="1">
    <source>
        <dbReference type="ARBA" id="ARBA00022723"/>
    </source>
</evidence>
<keyword evidence="2 4" id="KW-0863">Zinc-finger</keyword>
<dbReference type="EMBL" id="ASPP01008314">
    <property type="protein sequence ID" value="ETO25736.1"/>
    <property type="molecule type" value="Genomic_DNA"/>
</dbReference>
<dbReference type="GO" id="GO:0005634">
    <property type="term" value="C:nucleus"/>
    <property type="evidence" value="ECO:0007669"/>
    <property type="project" value="TreeGrafter"/>
</dbReference>
<reference evidence="6 7" key="1">
    <citation type="journal article" date="2013" name="Curr. Biol.">
        <title>The Genome of the Foraminiferan Reticulomyxa filosa.</title>
        <authorList>
            <person name="Glockner G."/>
            <person name="Hulsmann N."/>
            <person name="Schleicher M."/>
            <person name="Noegel A.A."/>
            <person name="Eichinger L."/>
            <person name="Gallinger C."/>
            <person name="Pawlowski J."/>
            <person name="Sierra R."/>
            <person name="Euteneuer U."/>
            <person name="Pillet L."/>
            <person name="Moustafa A."/>
            <person name="Platzer M."/>
            <person name="Groth M."/>
            <person name="Szafranski K."/>
            <person name="Schliwa M."/>
        </authorList>
    </citation>
    <scope>NUCLEOTIDE SEQUENCE [LARGE SCALE GENOMIC DNA]</scope>
</reference>
<dbReference type="PANTHER" id="PTHR23059:SF4">
    <property type="entry name" value="ZINC FINGER TRAF-TYPE-CONTAINING PROTEIN 1"/>
    <property type="match status" value="1"/>
</dbReference>
<evidence type="ECO:0000256" key="2">
    <source>
        <dbReference type="ARBA" id="ARBA00022771"/>
    </source>
</evidence>